<dbReference type="EMBL" id="QPMM01000013">
    <property type="protein sequence ID" value="RFS19475.1"/>
    <property type="molecule type" value="Genomic_DNA"/>
</dbReference>
<evidence type="ECO:0000313" key="2">
    <source>
        <dbReference type="EMBL" id="RFS19475.1"/>
    </source>
</evidence>
<evidence type="ECO:0000256" key="1">
    <source>
        <dbReference type="SAM" id="SignalP"/>
    </source>
</evidence>
<accession>A0A3E1Y466</accession>
<dbReference type="RefSeq" id="WP_116978129.1">
    <property type="nucleotide sequence ID" value="NZ_QPMM01000013.1"/>
</dbReference>
<organism evidence="2 3">
    <name type="scientific">Chitinophaga silvatica</name>
    <dbReference type="NCBI Taxonomy" id="2282649"/>
    <lineage>
        <taxon>Bacteria</taxon>
        <taxon>Pseudomonadati</taxon>
        <taxon>Bacteroidota</taxon>
        <taxon>Chitinophagia</taxon>
        <taxon>Chitinophagales</taxon>
        <taxon>Chitinophagaceae</taxon>
        <taxon>Chitinophaga</taxon>
    </lineage>
</organism>
<dbReference type="OrthoDB" id="680438at2"/>
<gene>
    <name evidence="2" type="ORF">DVR12_22845</name>
</gene>
<dbReference type="Proteomes" id="UP000260644">
    <property type="component" value="Unassembled WGS sequence"/>
</dbReference>
<reference evidence="2 3" key="1">
    <citation type="submission" date="2018-07" db="EMBL/GenBank/DDBJ databases">
        <title>Chitinophaga K2CV101002-2 sp. nov., isolated from a monsoon evergreen broad-leaved forest soil.</title>
        <authorList>
            <person name="Lv Y."/>
        </authorList>
    </citation>
    <scope>NUCLEOTIDE SEQUENCE [LARGE SCALE GENOMIC DNA]</scope>
    <source>
        <strain evidence="2 3">GDMCC 1.1288</strain>
    </source>
</reference>
<sequence length="102" mass="11189">MKSILICSQALLLGLAVNFAVLSGSHRSSAVTKKVKRVDCTSCTGISKKCINNVCETGIKVYTSSVKTGTNPTRWTCTYHYEWSDNSVSQDYTEINNFACPL</sequence>
<evidence type="ECO:0000313" key="3">
    <source>
        <dbReference type="Proteomes" id="UP000260644"/>
    </source>
</evidence>
<keyword evidence="3" id="KW-1185">Reference proteome</keyword>
<feature type="chain" id="PRO_5017809662" evidence="1">
    <location>
        <begin position="31"/>
        <end position="102"/>
    </location>
</feature>
<comment type="caution">
    <text evidence="2">The sequence shown here is derived from an EMBL/GenBank/DDBJ whole genome shotgun (WGS) entry which is preliminary data.</text>
</comment>
<dbReference type="AlphaFoldDB" id="A0A3E1Y466"/>
<proteinExistence type="predicted"/>
<keyword evidence="1" id="KW-0732">Signal</keyword>
<name>A0A3E1Y466_9BACT</name>
<feature type="signal peptide" evidence="1">
    <location>
        <begin position="1"/>
        <end position="30"/>
    </location>
</feature>
<protein>
    <submittedName>
        <fullName evidence="2">Uncharacterized protein</fullName>
    </submittedName>
</protein>